<evidence type="ECO:0000313" key="7">
    <source>
        <dbReference type="Proteomes" id="UP000078561"/>
    </source>
</evidence>
<organism evidence="6">
    <name type="scientific">Absidia glauca</name>
    <name type="common">Pin mould</name>
    <dbReference type="NCBI Taxonomy" id="4829"/>
    <lineage>
        <taxon>Eukaryota</taxon>
        <taxon>Fungi</taxon>
        <taxon>Fungi incertae sedis</taxon>
        <taxon>Mucoromycota</taxon>
        <taxon>Mucoromycotina</taxon>
        <taxon>Mucoromycetes</taxon>
        <taxon>Mucorales</taxon>
        <taxon>Cunninghamellaceae</taxon>
        <taxon>Absidia</taxon>
    </lineage>
</organism>
<accession>A0A168QM14</accession>
<dbReference type="InterPro" id="IPR039762">
    <property type="entry name" value="Nmd2/UPF2"/>
</dbReference>
<feature type="compositionally biased region" description="Polar residues" evidence="4">
    <location>
        <begin position="265"/>
        <end position="279"/>
    </location>
</feature>
<keyword evidence="7" id="KW-1185">Reference proteome</keyword>
<dbReference type="OrthoDB" id="27832at2759"/>
<dbReference type="SMART" id="SM00543">
    <property type="entry name" value="MIF4G"/>
    <property type="match status" value="2"/>
</dbReference>
<dbReference type="Gene3D" id="1.25.40.180">
    <property type="match status" value="4"/>
</dbReference>
<feature type="region of interest" description="Disordered" evidence="4">
    <location>
        <begin position="775"/>
        <end position="812"/>
    </location>
</feature>
<feature type="coiled-coil region" evidence="3">
    <location>
        <begin position="949"/>
        <end position="976"/>
    </location>
</feature>
<dbReference type="STRING" id="4829.A0A168QM14"/>
<dbReference type="FunCoup" id="A0A168QM14">
    <property type="interactions" value="917"/>
</dbReference>
<dbReference type="InterPro" id="IPR003890">
    <property type="entry name" value="MIF4G-like_typ-3"/>
</dbReference>
<feature type="domain" description="MIF4G" evidence="5">
    <location>
        <begin position="427"/>
        <end position="619"/>
    </location>
</feature>
<feature type="domain" description="MIF4G" evidence="5">
    <location>
        <begin position="31"/>
        <end position="344"/>
    </location>
</feature>
<dbReference type="PANTHER" id="PTHR12839">
    <property type="entry name" value="NONSENSE-MEDIATED MRNA DECAY PROTEIN 2 UP-FRAMESHIFT SUPPRESSOR 2"/>
    <property type="match status" value="1"/>
</dbReference>
<dbReference type="GO" id="GO:0005737">
    <property type="term" value="C:cytoplasm"/>
    <property type="evidence" value="ECO:0007669"/>
    <property type="project" value="UniProtKB-SubCell"/>
</dbReference>
<dbReference type="GO" id="GO:0003723">
    <property type="term" value="F:RNA binding"/>
    <property type="evidence" value="ECO:0007669"/>
    <property type="project" value="InterPro"/>
</dbReference>
<evidence type="ECO:0000256" key="2">
    <source>
        <dbReference type="ARBA" id="ARBA00022490"/>
    </source>
</evidence>
<feature type="region of interest" description="Disordered" evidence="4">
    <location>
        <begin position="255"/>
        <end position="279"/>
    </location>
</feature>
<keyword evidence="2" id="KW-0963">Cytoplasm</keyword>
<dbReference type="PANTHER" id="PTHR12839:SF7">
    <property type="entry name" value="REGULATOR OF NONSENSE TRANSCRIPTS 2"/>
    <property type="match status" value="1"/>
</dbReference>
<feature type="region of interest" description="Disordered" evidence="4">
    <location>
        <begin position="185"/>
        <end position="205"/>
    </location>
</feature>
<gene>
    <name evidence="6" type="primary">ABSGL_10933.1 scaffold 12033</name>
</gene>
<dbReference type="Pfam" id="PF04050">
    <property type="entry name" value="Upf2"/>
    <property type="match status" value="1"/>
</dbReference>
<protein>
    <recommendedName>
        <fullName evidence="5">MIF4G domain-containing protein</fullName>
    </recommendedName>
</protein>
<name>A0A168QM14_ABSGL</name>
<dbReference type="GO" id="GO:0000184">
    <property type="term" value="P:nuclear-transcribed mRNA catabolic process, nonsense-mediated decay"/>
    <property type="evidence" value="ECO:0007669"/>
    <property type="project" value="InterPro"/>
</dbReference>
<sequence length="993" mass="112696">MSSKQELRLANREAWQTGKDTAQPKNLDSNIKKNTTFIKKCKTSLAADYRQQLLNDIKKLSLEKYISEIVVSVMEGLLKCKTSTDIAAGVEVISALHQRFPTTFTLLLTSSLAKALQPFGRQYLASLTPEQREKEEASRISRQRTYLRLSTELWLVGVLRNVEDGISVLGSSGLDTVDTQSDGVAGLVGSSSSTSSTSVADKKKLKKDENKPTGFVYRVLRELFASDLEQHINLPLAASFIKNFGPEILGIIPRKQRAAAEQQDSEPTPTEPASVTPEQRQAIKELLVSYYRTVAKHLKKEHAYVKKMGHRNHETLFARGELSEETKQRYEKATKAYEKLLANSETLADGLDEEMPDLPEEEDVTKVSIVSASSGNTFAEGKDNGTGNSVWEDEDARKFYEDLPDLRVLVPGVDKEDGSETVKPTQLAQLDALLGRLTNLGNRDMIDSAAVEFCYMNSKGARKRLIKALLNIPRQRVDLLPYYARLIAILNQYYADIGEAVLVALNHEFRGLQKKKTQDLVESRIKNIRFLAELCKFKVAPHHTLFYVFKIALDDFTNQNIDIVCNLLETCGRYLLRTPETSARMSSMLEIVMRKKNVQHLDNRQALMVENAYYQANPPDRSAVVEKERTPMELFVRRLVYGDLNKKSLDKTLKLLRKLHWDDPAIQHLLNKVFQKVWKIKYGNIHLMAILASGLNRHHSLFGMQVVDSVVEEIRVGLEMYILSKAKPPMDVDFMVSDTFELLRPKMHIFSTYEEANAEVDLILLDQLKTVQNKDEKVQEDGFEESDGSDTSSDEENEDDRLGDLDKEDEEIDSADEAVAVGNEDDEEDDVVVLKRQEQQRREQDDDFEKEFSKMISDSIESRKFEKKMNMLDVPIPMNLRGAQDRRSLAEQKGQPATGSMAFTLLTKKGNRQQTKVMQVPEDSALAVTTRNKQEAEREEHQHLKRLVLSYEERELANARQEAQEENQRLRQLKGKKILHMGGGGGQQYSAPR</sequence>
<dbReference type="InterPro" id="IPR007193">
    <property type="entry name" value="Upf2/Nmd2_C"/>
</dbReference>
<evidence type="ECO:0000259" key="5">
    <source>
        <dbReference type="SMART" id="SM00543"/>
    </source>
</evidence>
<feature type="compositionally biased region" description="Acidic residues" evidence="4">
    <location>
        <begin position="781"/>
        <end position="799"/>
    </location>
</feature>
<evidence type="ECO:0000313" key="6">
    <source>
        <dbReference type="EMBL" id="SAM05067.1"/>
    </source>
</evidence>
<dbReference type="Pfam" id="PF02854">
    <property type="entry name" value="MIF4G"/>
    <property type="match status" value="3"/>
</dbReference>
<evidence type="ECO:0000256" key="1">
    <source>
        <dbReference type="ARBA" id="ARBA00004496"/>
    </source>
</evidence>
<dbReference type="EMBL" id="LT554417">
    <property type="protein sequence ID" value="SAM05067.1"/>
    <property type="molecule type" value="Genomic_DNA"/>
</dbReference>
<dbReference type="InterPro" id="IPR016024">
    <property type="entry name" value="ARM-type_fold"/>
</dbReference>
<dbReference type="GO" id="GO:0035145">
    <property type="term" value="C:exon-exon junction complex"/>
    <property type="evidence" value="ECO:0007669"/>
    <property type="project" value="TreeGrafter"/>
</dbReference>
<reference evidence="6" key="1">
    <citation type="submission" date="2016-04" db="EMBL/GenBank/DDBJ databases">
        <authorList>
            <person name="Evans L.H."/>
            <person name="Alamgir A."/>
            <person name="Owens N."/>
            <person name="Weber N.D."/>
            <person name="Virtaneva K."/>
            <person name="Barbian K."/>
            <person name="Babar A."/>
            <person name="Rosenke K."/>
        </authorList>
    </citation>
    <scope>NUCLEOTIDE SEQUENCE [LARGE SCALE GENOMIC DNA]</scope>
    <source>
        <strain evidence="6">CBS 101.48</strain>
    </source>
</reference>
<evidence type="ECO:0000256" key="4">
    <source>
        <dbReference type="SAM" id="MobiDB-lite"/>
    </source>
</evidence>
<proteinExistence type="predicted"/>
<dbReference type="AlphaFoldDB" id="A0A168QM14"/>
<dbReference type="Gene3D" id="4.10.80.160">
    <property type="match status" value="1"/>
</dbReference>
<dbReference type="InParanoid" id="A0A168QM14"/>
<dbReference type="OMA" id="DFQHHQI"/>
<evidence type="ECO:0000256" key="3">
    <source>
        <dbReference type="SAM" id="Coils"/>
    </source>
</evidence>
<dbReference type="Proteomes" id="UP000078561">
    <property type="component" value="Unassembled WGS sequence"/>
</dbReference>
<comment type="subcellular location">
    <subcellularLocation>
        <location evidence="1">Cytoplasm</location>
    </subcellularLocation>
</comment>
<keyword evidence="3" id="KW-0175">Coiled coil</keyword>
<dbReference type="SUPFAM" id="SSF48371">
    <property type="entry name" value="ARM repeat"/>
    <property type="match status" value="2"/>
</dbReference>